<dbReference type="Proteomes" id="UP000516168">
    <property type="component" value="Segment"/>
</dbReference>
<protein>
    <submittedName>
        <fullName evidence="1">Uncharacterized protein</fullName>
    </submittedName>
</protein>
<gene>
    <name evidence="1" type="ORF">barba13A_phanotate51</name>
</gene>
<organism evidence="1 2">
    <name type="scientific">Rheinheimera phage vB_RspM_barba_1-3A</name>
    <dbReference type="NCBI Taxonomy" id="2743846"/>
    <lineage>
        <taxon>Viruses</taxon>
        <taxon>Duplodnaviria</taxon>
        <taxon>Heunggongvirae</taxon>
        <taxon>Uroviricota</taxon>
        <taxon>Caudoviricetes</taxon>
        <taxon>Barbavirus</taxon>
        <taxon>Barbavirus barba18A</taxon>
    </lineage>
</organism>
<evidence type="ECO:0000313" key="1">
    <source>
        <dbReference type="EMBL" id="QNO01402.1"/>
    </source>
</evidence>
<dbReference type="EMBL" id="MT497224">
    <property type="protein sequence ID" value="QNO01402.1"/>
    <property type="molecule type" value="Genomic_DNA"/>
</dbReference>
<accession>A0A7G9V546</accession>
<evidence type="ECO:0000313" key="2">
    <source>
        <dbReference type="Proteomes" id="UP000516168"/>
    </source>
</evidence>
<name>A0A7G9V546_9CAUD</name>
<proteinExistence type="predicted"/>
<reference evidence="2" key="1">
    <citation type="submission" date="2020-05" db="EMBL/GenBank/DDBJ databases">
        <title>Genomics and ecology of novel Flavobacterium phages from the Baltic Sea.</title>
        <authorList>
            <person name="Hoetzinger M."/>
            <person name="Nilsson E."/>
            <person name="Holmfeldt K."/>
        </authorList>
    </citation>
    <scope>NUCLEOTIDE SEQUENCE [LARGE SCALE GENOMIC DNA]</scope>
</reference>
<sequence length="29" mass="3097">MCFCVDSVVGVGHTCGNLTEGENKCCVKY</sequence>